<keyword evidence="3" id="KW-0808">Transferase</keyword>
<accession>A0A179F053</accession>
<dbReference type="PANTHER" id="PTHR37171">
    <property type="entry name" value="SERINE/THREONINE-PROTEIN KINASE YRZF-RELATED"/>
    <property type="match status" value="1"/>
</dbReference>
<evidence type="ECO:0000313" key="3">
    <source>
        <dbReference type="EMBL" id="OAQ58788.1"/>
    </source>
</evidence>
<evidence type="ECO:0000256" key="1">
    <source>
        <dbReference type="SAM" id="MobiDB-lite"/>
    </source>
</evidence>
<reference evidence="3 4" key="1">
    <citation type="submission" date="2016-02" db="EMBL/GenBank/DDBJ databases">
        <title>Biosynthesis of antibiotic leucinostatins and their inhibition on Phytophthora in bio-control Purpureocillium lilacinum.</title>
        <authorList>
            <person name="Wang G."/>
            <person name="Liu Z."/>
            <person name="Lin R."/>
            <person name="Li E."/>
            <person name="Mao Z."/>
            <person name="Ling J."/>
            <person name="Yin W."/>
            <person name="Xie B."/>
        </authorList>
    </citation>
    <scope>NUCLEOTIDE SEQUENCE [LARGE SCALE GENOMIC DNA]</scope>
    <source>
        <strain evidence="3">PLFJ-1</strain>
    </source>
</reference>
<dbReference type="STRING" id="33203.A0A179F053"/>
<feature type="compositionally biased region" description="Basic residues" evidence="1">
    <location>
        <begin position="839"/>
        <end position="854"/>
    </location>
</feature>
<sequence>MGARIGRRGIADEKVLEFFLHNAVEDPVRNIVDQLVQNPTAREALDLGDGIVFENHPHALSDTAEEVVDRQTRSLPPSTPGHGENLKKLQADQICIYRSDGAQGSRTRAFICEYKPPHKLTVQHLHVGLHVTDIYKDVVNRKTIPNSEDTEARFKYHAERLTASAITQTYHYMIEGGLEYSLLTTGEAIIFLKVDWDEPGTLFYHMVVPSIEVAAQSRDARLCTAVAQYLAFTLLAVDGLGTRRYGQDERDRVTKGLNRWEVSFESTYRSIPEQDRSFIPDSSPGYQPPTYGNVDRSPVRRRKNPPRGQGHADARVPSRRDDRSESSDEEPNPRAPATPTPAQRNTRQGARRSERLAMRPRGGGADNSGQRRPFCTQKCLLGLVRGHALDRSCPNVSLHCRGKTHIERGATRHPVDHAKWLQLLCAQLKETLDRGITPLEKSGARGVLFKVTLLAYGYTFVSKGTIQVFIPDLEHEAAVYRRLEDLQGIHVPVFLGAVDLRSVDRTYFYDHRVYIVHLTLMSWGGESLHEARGRVLATEEQVKRSLHAIHQHGVIHRDVRGPNILFCEETGGAMMIDFERAELLEPPRPPLAKMAPNKRLLPDSPWEQKRHKSRRVTKCFSEDILMASGLFVTTTTATARRPAPALDEPMDVDEREAESANDYEDSFKRFIQWRWAPNGTSIEIQVEWAAGDTTWEYEVNLHEDAPEALLAYWRENGGRPVSPKDPDVFDVLAVRDHSADRKRLLVEWAGFGPREATWVSRRSVEQTAPSVVAQYMKGVRKEKTPVKQPNAVAKARMASSTASALAKPAAKPKEPAQTKGAAAAKVCSANGAKDEGSVSKKRGRPAMRPPKRRPGIAYRVHGQTV</sequence>
<comment type="caution">
    <text evidence="3">The sequence shown here is derived from an EMBL/GenBank/DDBJ whole genome shotgun (WGS) entry which is preliminary data.</text>
</comment>
<dbReference type="OMA" id="RAFICEY"/>
<evidence type="ECO:0000259" key="2">
    <source>
        <dbReference type="PROSITE" id="PS50013"/>
    </source>
</evidence>
<dbReference type="Gene3D" id="2.40.50.40">
    <property type="match status" value="1"/>
</dbReference>
<dbReference type="InterPro" id="IPR000953">
    <property type="entry name" value="Chromo/chromo_shadow_dom"/>
</dbReference>
<feature type="region of interest" description="Disordered" evidence="1">
    <location>
        <begin position="273"/>
        <end position="371"/>
    </location>
</feature>
<dbReference type="PANTHER" id="PTHR37171:SF1">
    <property type="entry name" value="SERINE_THREONINE-PROTEIN KINASE YRZF-RELATED"/>
    <property type="match status" value="1"/>
</dbReference>
<feature type="compositionally biased region" description="Basic and acidic residues" evidence="1">
    <location>
        <begin position="310"/>
        <end position="326"/>
    </location>
</feature>
<dbReference type="EMBL" id="LSBI01000056">
    <property type="protein sequence ID" value="OAQ58788.1"/>
    <property type="molecule type" value="Genomic_DNA"/>
</dbReference>
<name>A0A179F053_PURLI</name>
<keyword evidence="3" id="KW-0418">Kinase</keyword>
<protein>
    <submittedName>
        <fullName evidence="3">Protein kinase-like domain</fullName>
    </submittedName>
</protein>
<dbReference type="Gene3D" id="1.10.510.10">
    <property type="entry name" value="Transferase(Phosphotransferase) domain 1"/>
    <property type="match status" value="1"/>
</dbReference>
<dbReference type="PROSITE" id="PS50013">
    <property type="entry name" value="CHROMO_2"/>
    <property type="match status" value="1"/>
</dbReference>
<dbReference type="SUPFAM" id="SSF56112">
    <property type="entry name" value="Protein kinase-like (PK-like)"/>
    <property type="match status" value="1"/>
</dbReference>
<proteinExistence type="predicted"/>
<feature type="region of interest" description="Disordered" evidence="1">
    <location>
        <begin position="803"/>
        <end position="865"/>
    </location>
</feature>
<dbReference type="GO" id="GO:0016301">
    <property type="term" value="F:kinase activity"/>
    <property type="evidence" value="ECO:0007669"/>
    <property type="project" value="UniProtKB-KW"/>
</dbReference>
<organism evidence="3 4">
    <name type="scientific">Purpureocillium lilacinum</name>
    <name type="common">Paecilomyces lilacinus</name>
    <dbReference type="NCBI Taxonomy" id="33203"/>
    <lineage>
        <taxon>Eukaryota</taxon>
        <taxon>Fungi</taxon>
        <taxon>Dikarya</taxon>
        <taxon>Ascomycota</taxon>
        <taxon>Pezizomycotina</taxon>
        <taxon>Sordariomycetes</taxon>
        <taxon>Hypocreomycetidae</taxon>
        <taxon>Hypocreales</taxon>
        <taxon>Ophiocordycipitaceae</taxon>
        <taxon>Purpureocillium</taxon>
    </lineage>
</organism>
<dbReference type="InterPro" id="IPR052396">
    <property type="entry name" value="Meiotic_Drive_Suppr_Kinase"/>
</dbReference>
<dbReference type="InterPro" id="IPR011009">
    <property type="entry name" value="Kinase-like_dom_sf"/>
</dbReference>
<dbReference type="AlphaFoldDB" id="A0A179F053"/>
<dbReference type="CDD" id="cd00024">
    <property type="entry name" value="CD_CSD"/>
    <property type="match status" value="1"/>
</dbReference>
<gene>
    <name evidence="3" type="ORF">VFPFJ_11628</name>
</gene>
<feature type="domain" description="Chromo" evidence="2">
    <location>
        <begin position="726"/>
        <end position="787"/>
    </location>
</feature>
<dbReference type="Proteomes" id="UP000078340">
    <property type="component" value="Unassembled WGS sequence"/>
</dbReference>
<evidence type="ECO:0000313" key="4">
    <source>
        <dbReference type="Proteomes" id="UP000078340"/>
    </source>
</evidence>